<dbReference type="EMBL" id="BLAY01000065">
    <property type="protein sequence ID" value="GET39381.1"/>
    <property type="molecule type" value="Genomic_DNA"/>
</dbReference>
<name>A0AAV3XD74_9CYAN</name>
<sequence length="95" mass="11427">MNRYRLSQQAEQDLEDLWVYLAQQDKIAADRQVARLLDRFPMLAQFPNMGRQRNELFTGLRSFPVKPYIIFYTILPERVEIVRILHQSRDLEAQF</sequence>
<dbReference type="PIRSF" id="PIRSF029218">
    <property type="entry name" value="ParE"/>
    <property type="match status" value="1"/>
</dbReference>
<organism evidence="4 5">
    <name type="scientific">Microseira wollei NIES-4236</name>
    <dbReference type="NCBI Taxonomy" id="2530354"/>
    <lineage>
        <taxon>Bacteria</taxon>
        <taxon>Bacillati</taxon>
        <taxon>Cyanobacteriota</taxon>
        <taxon>Cyanophyceae</taxon>
        <taxon>Oscillatoriophycideae</taxon>
        <taxon>Aerosakkonematales</taxon>
        <taxon>Aerosakkonemataceae</taxon>
        <taxon>Microseira</taxon>
    </lineage>
</organism>
<evidence type="ECO:0000256" key="3">
    <source>
        <dbReference type="PIRNR" id="PIRNR029218"/>
    </source>
</evidence>
<dbReference type="Pfam" id="PF05016">
    <property type="entry name" value="ParE_toxin"/>
    <property type="match status" value="1"/>
</dbReference>
<protein>
    <recommendedName>
        <fullName evidence="3">Toxin</fullName>
    </recommendedName>
</protein>
<evidence type="ECO:0000313" key="4">
    <source>
        <dbReference type="EMBL" id="GET39381.1"/>
    </source>
</evidence>
<dbReference type="InterPro" id="IPR035093">
    <property type="entry name" value="RelE/ParE_toxin_dom_sf"/>
</dbReference>
<dbReference type="PANTHER" id="PTHR33755:SF6">
    <property type="entry name" value="PLASMID STABILIZATION SYSTEM PROTEIN"/>
    <property type="match status" value="1"/>
</dbReference>
<evidence type="ECO:0000256" key="2">
    <source>
        <dbReference type="ARBA" id="ARBA00022649"/>
    </source>
</evidence>
<proteinExistence type="inferred from homology"/>
<dbReference type="InterPro" id="IPR028344">
    <property type="entry name" value="ParE1/4"/>
</dbReference>
<dbReference type="RefSeq" id="WP_226584699.1">
    <property type="nucleotide sequence ID" value="NZ_BLAY01000065.1"/>
</dbReference>
<dbReference type="InterPro" id="IPR007712">
    <property type="entry name" value="RelE/ParE_toxin"/>
</dbReference>
<gene>
    <name evidence="4" type="ORF">MiSe_41500</name>
</gene>
<keyword evidence="2" id="KW-1277">Toxin-antitoxin system</keyword>
<evidence type="ECO:0000313" key="5">
    <source>
        <dbReference type="Proteomes" id="UP001050975"/>
    </source>
</evidence>
<dbReference type="InterPro" id="IPR051803">
    <property type="entry name" value="TA_system_RelE-like_toxin"/>
</dbReference>
<comment type="caution">
    <text evidence="4">The sequence shown here is derived from an EMBL/GenBank/DDBJ whole genome shotgun (WGS) entry which is preliminary data.</text>
</comment>
<dbReference type="AlphaFoldDB" id="A0AAV3XD74"/>
<dbReference type="PANTHER" id="PTHR33755">
    <property type="entry name" value="TOXIN PARE1-RELATED"/>
    <property type="match status" value="1"/>
</dbReference>
<keyword evidence="5" id="KW-1185">Reference proteome</keyword>
<comment type="similarity">
    <text evidence="1 3">Belongs to the RelE toxin family.</text>
</comment>
<accession>A0AAV3XD74</accession>
<dbReference type="Proteomes" id="UP001050975">
    <property type="component" value="Unassembled WGS sequence"/>
</dbReference>
<evidence type="ECO:0000256" key="1">
    <source>
        <dbReference type="ARBA" id="ARBA00006226"/>
    </source>
</evidence>
<dbReference type="Gene3D" id="3.30.2310.20">
    <property type="entry name" value="RelE-like"/>
    <property type="match status" value="1"/>
</dbReference>
<reference evidence="4" key="1">
    <citation type="submission" date="2019-10" db="EMBL/GenBank/DDBJ databases">
        <title>Draft genome sequece of Microseira wollei NIES-4236.</title>
        <authorList>
            <person name="Yamaguchi H."/>
            <person name="Suzuki S."/>
            <person name="Kawachi M."/>
        </authorList>
    </citation>
    <scope>NUCLEOTIDE SEQUENCE</scope>
    <source>
        <strain evidence="4">NIES-4236</strain>
    </source>
</reference>